<dbReference type="AlphaFoldDB" id="A0A9W4R5E7"/>
<reference evidence="1" key="1">
    <citation type="submission" date="2022-07" db="EMBL/GenBank/DDBJ databases">
        <authorList>
            <person name="Criscuolo A."/>
        </authorList>
    </citation>
    <scope>NUCLEOTIDE SEQUENCE</scope>
    <source>
        <strain evidence="1">CIP111854</strain>
    </source>
</reference>
<dbReference type="EMBL" id="CAMAPC010000033">
    <property type="protein sequence ID" value="CAH9067344.1"/>
    <property type="molecule type" value="Genomic_DNA"/>
</dbReference>
<comment type="caution">
    <text evidence="1">The sequence shown here is derived from an EMBL/GenBank/DDBJ whole genome shotgun (WGS) entry which is preliminary data.</text>
</comment>
<accession>A0A9W4R5E7</accession>
<organism evidence="1 2">
    <name type="scientific">Pseudoalteromonas holothuriae</name>
    <dbReference type="NCBI Taxonomy" id="2963714"/>
    <lineage>
        <taxon>Bacteria</taxon>
        <taxon>Pseudomonadati</taxon>
        <taxon>Pseudomonadota</taxon>
        <taxon>Gammaproteobacteria</taxon>
        <taxon>Alteromonadales</taxon>
        <taxon>Pseudoalteromonadaceae</taxon>
        <taxon>Pseudoalteromonas</taxon>
    </lineage>
</organism>
<protein>
    <submittedName>
        <fullName evidence="1">Uncharacterized protein</fullName>
    </submittedName>
</protein>
<keyword evidence="2" id="KW-1185">Reference proteome</keyword>
<proteinExistence type="predicted"/>
<evidence type="ECO:0000313" key="2">
    <source>
        <dbReference type="Proteomes" id="UP001152467"/>
    </source>
</evidence>
<gene>
    <name evidence="1" type="ORF">PSECIP111854_04082</name>
</gene>
<evidence type="ECO:0000313" key="1">
    <source>
        <dbReference type="EMBL" id="CAH9067344.1"/>
    </source>
</evidence>
<sequence length="380" mass="44231">MELVNTFGYHRDNPNISLDQYIRSKRIELGESLKKKVKIYLDTKYWIYFRDVYLRRITSGPLVKSYELLESLCKSGIVICPISEDVFYEIIKQEDEKTLSASIKIIDKFSLGISLTSQEERIQAEILHFYYRYNNKGVSLYSPEVFAWTKTSQSLGTRIPCNTAFSKQEELVIQKVFFDQMWCTNLQDICSIIGFQGLKDIPKMPDLSKLLNEDAEQCRDKTSTFKAIFIDEVCLSVEYIADMLTEAMEHIYTKETGKVRSDEEKKDKDKLLINVVTNMFRLGKEGDNFPTLKVGAGVHAAIRVDKKRQFQANDYYDFRHAQAAVPYCDYFFTEKNLRHLLKMNSLSYDKEYSCEIVSKQSEALKILTDIETKRDLEVLI</sequence>
<name>A0A9W4R5E7_9GAMM</name>
<dbReference type="Proteomes" id="UP001152467">
    <property type="component" value="Unassembled WGS sequence"/>
</dbReference>